<evidence type="ECO:0000313" key="7">
    <source>
        <dbReference type="Proteomes" id="UP000034786"/>
    </source>
</evidence>
<evidence type="ECO:0000256" key="1">
    <source>
        <dbReference type="ARBA" id="ARBA00023098"/>
    </source>
</evidence>
<evidence type="ECO:0000259" key="5">
    <source>
        <dbReference type="Pfam" id="PF11856"/>
    </source>
</evidence>
<dbReference type="AlphaFoldDB" id="A0A0M2GFJ0"/>
<keyword evidence="3" id="KW-1133">Transmembrane helix</keyword>
<organism evidence="6 7">
    <name type="scientific">Streptomyces variegatus</name>
    <dbReference type="NCBI Taxonomy" id="284040"/>
    <lineage>
        <taxon>Bacteria</taxon>
        <taxon>Bacillati</taxon>
        <taxon>Actinomycetota</taxon>
        <taxon>Actinomycetes</taxon>
        <taxon>Kitasatosporales</taxon>
        <taxon>Streptomycetaceae</taxon>
        <taxon>Streptomyces</taxon>
    </lineage>
</organism>
<evidence type="ECO:0000256" key="2">
    <source>
        <dbReference type="SAM" id="MobiDB-lite"/>
    </source>
</evidence>
<comment type="caution">
    <text evidence="6">The sequence shown here is derived from an EMBL/GenBank/DDBJ whole genome shotgun (WGS) entry which is preliminary data.</text>
</comment>
<dbReference type="STRING" id="284040.UK15_37680"/>
<dbReference type="PROSITE" id="PS51257">
    <property type="entry name" value="PROKAR_LIPOPROTEIN"/>
    <property type="match status" value="1"/>
</dbReference>
<feature type="domain" description="PNPLA" evidence="4">
    <location>
        <begin position="13"/>
        <end position="230"/>
    </location>
</feature>
<dbReference type="InterPro" id="IPR024282">
    <property type="entry name" value="DUF3376"/>
</dbReference>
<evidence type="ECO:0000313" key="6">
    <source>
        <dbReference type="EMBL" id="KJK34075.1"/>
    </source>
</evidence>
<feature type="region of interest" description="Disordered" evidence="2">
    <location>
        <begin position="352"/>
        <end position="377"/>
    </location>
</feature>
<dbReference type="GO" id="GO:0006629">
    <property type="term" value="P:lipid metabolic process"/>
    <property type="evidence" value="ECO:0007669"/>
    <property type="project" value="UniProtKB-KW"/>
</dbReference>
<keyword evidence="1" id="KW-0443">Lipid metabolism</keyword>
<sequence length="1009" mass="108909">MYRSLLETCGYEDVDIDVLAGTSAGGLNGVLLGCHLVYGMPFGSGVRDLWLRLGDLEGLLRPSRPCHPPISLLQGNEVFYRELRRALDGLLAKPSDPGWKRAESLRLILTATRLWPRRDWVRPTLGQPLLAGRSQAYFRFRHRLGLTDFPAEGPARSLALDRLAYAARTSSSFPAAFEPGRVYVGGEPPPPGAPYVDMRGISSETGYPDENLEGCAEMVDGGLLDNIPVAWAVRAIAGTPVTRRVDRWLLFLQPVPPSPLTPKPESSHRVTRLVRLAAKSLAVKFGFESLRDDALELRAAATAAQGREALAGALPKTLKALIAAGAEQLAFYPAAVGLAEAGRLVRLLEDPTEVTGPDSLPMPSGPSPLKPLDESAGPSSAQLFAAIRQASAGLTPTPRSSPLGLARAVRLLMDWVRAHEAGPAPPAPVATAECRQRLYACRFAVATLIAARDRLLLRCYAKALAQGAPPTDATAPYRQATGRLMTLCPPLPGGEDAAGWHDWSARLAQALDESEELPADCLPDSSQPYEELWQRVGALGRYIGTTLSPAASCQDTPYQALYEAARKTGPEMVKALTAAETLLGPLRPDPLLEAPHIDFHTVSAANSSWATRTVFGADGPGTQEDLVKAKLSGNQLSNFAAFLSARWRLGDWTWGRLDAAASLVSVVATDERLADTFGSAADATTLGVQIAARMPEGSRFLTLWEENLEEQPHPDWDRVRYVLTALRQKEILDEELPMIAALHTKGIRSGNRPVPPSDPVPLRDEDAFGKALAAFREIGTERVTDLVRVRDPRRAALRVGLLVWPAVQPSGETVGPRLSRCLLGMLKPLVCLMPLLSFLAPPPTLTAVALMWIGAAFSTGRWSSLPVHIPLCVFAMAGLGAWTLRLRGRGARWLLPPTFLALLLAFIALANTCDLHTPELNTFGRSLLIGAAYALAAVLVLQIGWDRGAWFPLTAVAVIAGVLAGAGQWGHNRLGGWWAALILYLVLLWITAMISWIPPRQREPQAGPE</sequence>
<accession>A0A0M2GFJ0</accession>
<proteinExistence type="predicted"/>
<keyword evidence="7" id="KW-1185">Reference proteome</keyword>
<dbReference type="PATRIC" id="fig|284040.3.peg.7400"/>
<feature type="transmembrane region" description="Helical" evidence="3">
    <location>
        <begin position="948"/>
        <end position="970"/>
    </location>
</feature>
<evidence type="ECO:0000256" key="3">
    <source>
        <dbReference type="SAM" id="Phobius"/>
    </source>
</evidence>
<feature type="transmembrane region" description="Helical" evidence="3">
    <location>
        <begin position="829"/>
        <end position="853"/>
    </location>
</feature>
<feature type="transmembrane region" description="Helical" evidence="3">
    <location>
        <begin position="976"/>
        <end position="997"/>
    </location>
</feature>
<feature type="transmembrane region" description="Helical" evidence="3">
    <location>
        <begin position="922"/>
        <end position="941"/>
    </location>
</feature>
<dbReference type="Proteomes" id="UP000034786">
    <property type="component" value="Unassembled WGS sequence"/>
</dbReference>
<feature type="domain" description="DUF3376" evidence="5">
    <location>
        <begin position="625"/>
        <end position="674"/>
    </location>
</feature>
<dbReference type="InterPro" id="IPR002641">
    <property type="entry name" value="PNPLA_dom"/>
</dbReference>
<evidence type="ECO:0008006" key="8">
    <source>
        <dbReference type="Google" id="ProtNLM"/>
    </source>
</evidence>
<dbReference type="InterPro" id="IPR016035">
    <property type="entry name" value="Acyl_Trfase/lysoPLipase"/>
</dbReference>
<name>A0A0M2GFJ0_9ACTN</name>
<reference evidence="7" key="1">
    <citation type="submission" date="2015-02" db="EMBL/GenBank/DDBJ databases">
        <authorList>
            <person name="Ju K.-S."/>
            <person name="Doroghazi J.R."/>
            <person name="Metcalf W."/>
        </authorList>
    </citation>
    <scope>NUCLEOTIDE SEQUENCE [LARGE SCALE GENOMIC DNA]</scope>
    <source>
        <strain evidence="7">NRRL B-16380</strain>
    </source>
</reference>
<evidence type="ECO:0000259" key="4">
    <source>
        <dbReference type="Pfam" id="PF01734"/>
    </source>
</evidence>
<keyword evidence="3" id="KW-0472">Membrane</keyword>
<dbReference type="Pfam" id="PF01734">
    <property type="entry name" value="Patatin"/>
    <property type="match status" value="1"/>
</dbReference>
<keyword evidence="3" id="KW-0812">Transmembrane</keyword>
<protein>
    <recommendedName>
        <fullName evidence="8">PNPLA domain-containing protein</fullName>
    </recommendedName>
</protein>
<feature type="transmembrane region" description="Helical" evidence="3">
    <location>
        <begin position="865"/>
        <end position="884"/>
    </location>
</feature>
<feature type="transmembrane region" description="Helical" evidence="3">
    <location>
        <begin position="891"/>
        <end position="910"/>
    </location>
</feature>
<dbReference type="EMBL" id="JYJH01000061">
    <property type="protein sequence ID" value="KJK34075.1"/>
    <property type="molecule type" value="Genomic_DNA"/>
</dbReference>
<dbReference type="SUPFAM" id="SSF52151">
    <property type="entry name" value="FabD/lysophospholipase-like"/>
    <property type="match status" value="1"/>
</dbReference>
<gene>
    <name evidence="6" type="ORF">UK15_37680</name>
</gene>
<dbReference type="Pfam" id="PF11856">
    <property type="entry name" value="DUF3376"/>
    <property type="match status" value="1"/>
</dbReference>
<dbReference type="Gene3D" id="3.40.1090.10">
    <property type="entry name" value="Cytosolic phospholipase A2 catalytic domain"/>
    <property type="match status" value="1"/>
</dbReference>